<comment type="subcellular location">
    <subcellularLocation>
        <location evidence="1">Cell membrane</location>
        <topology evidence="1">Multi-pass membrane protein</topology>
    </subcellularLocation>
</comment>
<reference evidence="10" key="1">
    <citation type="submission" date="2016-10" db="EMBL/GenBank/DDBJ databases">
        <authorList>
            <person name="Varghese N."/>
            <person name="Submissions S."/>
        </authorList>
    </citation>
    <scope>NUCLEOTIDE SEQUENCE [LARGE SCALE GENOMIC DNA]</scope>
    <source>
        <strain evidence="10">DSM 21620</strain>
    </source>
</reference>
<gene>
    <name evidence="9" type="ORF">SAMN05421663_101472</name>
</gene>
<feature type="transmembrane region" description="Helical" evidence="7">
    <location>
        <begin position="126"/>
        <end position="147"/>
    </location>
</feature>
<evidence type="ECO:0000256" key="1">
    <source>
        <dbReference type="ARBA" id="ARBA00004651"/>
    </source>
</evidence>
<organism evidence="9 10">
    <name type="scientific">Terribacillus halophilus</name>
    <dbReference type="NCBI Taxonomy" id="361279"/>
    <lineage>
        <taxon>Bacteria</taxon>
        <taxon>Bacillati</taxon>
        <taxon>Bacillota</taxon>
        <taxon>Bacilli</taxon>
        <taxon>Bacillales</taxon>
        <taxon>Bacillaceae</taxon>
        <taxon>Terribacillus</taxon>
    </lineage>
</organism>
<dbReference type="Pfam" id="PF06271">
    <property type="entry name" value="RDD"/>
    <property type="match status" value="1"/>
</dbReference>
<feature type="compositionally biased region" description="Basic and acidic residues" evidence="6">
    <location>
        <begin position="1"/>
        <end position="11"/>
    </location>
</feature>
<dbReference type="AlphaFoldDB" id="A0A1G6J5J9"/>
<feature type="domain" description="RDD" evidence="8">
    <location>
        <begin position="86"/>
        <end position="213"/>
    </location>
</feature>
<evidence type="ECO:0000259" key="8">
    <source>
        <dbReference type="Pfam" id="PF06271"/>
    </source>
</evidence>
<keyword evidence="3 7" id="KW-0812">Transmembrane</keyword>
<dbReference type="PANTHER" id="PTHR36115">
    <property type="entry name" value="PROLINE-RICH ANTIGEN HOMOLOG-RELATED"/>
    <property type="match status" value="1"/>
</dbReference>
<dbReference type="RefSeq" id="WP_244499211.1">
    <property type="nucleotide sequence ID" value="NZ_FMZB01000001.1"/>
</dbReference>
<evidence type="ECO:0000256" key="7">
    <source>
        <dbReference type="SAM" id="Phobius"/>
    </source>
</evidence>
<evidence type="ECO:0000256" key="5">
    <source>
        <dbReference type="ARBA" id="ARBA00023136"/>
    </source>
</evidence>
<feature type="region of interest" description="Disordered" evidence="6">
    <location>
        <begin position="1"/>
        <end position="45"/>
    </location>
</feature>
<dbReference type="STRING" id="361279.SAMN05421663_101472"/>
<keyword evidence="4 7" id="KW-1133">Transmembrane helix</keyword>
<dbReference type="Proteomes" id="UP000198666">
    <property type="component" value="Unassembled WGS sequence"/>
</dbReference>
<dbReference type="GO" id="GO:0005886">
    <property type="term" value="C:plasma membrane"/>
    <property type="evidence" value="ECO:0007669"/>
    <property type="project" value="UniProtKB-SubCell"/>
</dbReference>
<evidence type="ECO:0000313" key="9">
    <source>
        <dbReference type="EMBL" id="SDC13565.1"/>
    </source>
</evidence>
<evidence type="ECO:0000256" key="4">
    <source>
        <dbReference type="ARBA" id="ARBA00022989"/>
    </source>
</evidence>
<name>A0A1G6J5J9_9BACI</name>
<dbReference type="PANTHER" id="PTHR36115:SF9">
    <property type="entry name" value="LMO1584 PROTEIN"/>
    <property type="match status" value="1"/>
</dbReference>
<evidence type="ECO:0000313" key="10">
    <source>
        <dbReference type="Proteomes" id="UP000198666"/>
    </source>
</evidence>
<dbReference type="InterPro" id="IPR051791">
    <property type="entry name" value="Pra-immunoreactive"/>
</dbReference>
<keyword evidence="10" id="KW-1185">Reference proteome</keyword>
<feature type="transmembrane region" description="Helical" evidence="7">
    <location>
        <begin position="93"/>
        <end position="114"/>
    </location>
</feature>
<evidence type="ECO:0000256" key="2">
    <source>
        <dbReference type="ARBA" id="ARBA00022475"/>
    </source>
</evidence>
<protein>
    <submittedName>
        <fullName evidence="9">Uncharacterized membrane protein YckC, RDD family</fullName>
    </submittedName>
</protein>
<dbReference type="EMBL" id="FMZB01000001">
    <property type="protein sequence ID" value="SDC13565.1"/>
    <property type="molecule type" value="Genomic_DNA"/>
</dbReference>
<feature type="transmembrane region" description="Helical" evidence="7">
    <location>
        <begin position="185"/>
        <end position="202"/>
    </location>
</feature>
<dbReference type="InterPro" id="IPR010432">
    <property type="entry name" value="RDD"/>
</dbReference>
<sequence length="220" mass="24953">MDKEKREHPEELTSPDQDISRTEIMGAAGTDGYEGTTGAAGTDEYAEPRKVAHAQDNTYQVSSDLDRELVEQSAGASSKTAAEKRYAGFWMRFWAYLVDLLVVFSLTGLLVQPFTMIDAFYEATLWKWSVSALLGGLIFFAYFLFMTKWRGQTLGKMIFGLRVIREDGGRLSWSDTLVREVVGRFIHRLLFLYILYAVVAFTPRKQGVHDLFADTLVIHE</sequence>
<evidence type="ECO:0000256" key="6">
    <source>
        <dbReference type="SAM" id="MobiDB-lite"/>
    </source>
</evidence>
<accession>A0A1G6J5J9</accession>
<proteinExistence type="predicted"/>
<keyword evidence="2" id="KW-1003">Cell membrane</keyword>
<keyword evidence="5 7" id="KW-0472">Membrane</keyword>
<evidence type="ECO:0000256" key="3">
    <source>
        <dbReference type="ARBA" id="ARBA00022692"/>
    </source>
</evidence>